<proteinExistence type="predicted"/>
<sequence>MPHALTLRPATRVLRRAPGEVQIGTDPRWAVRLVGLSAAEERWLQSLEPRFGADGAPCATTADLRPPAQRRGTLLRLLEEAGLLVRRRPRRRVSTGPGNGDAELPVLDAVRHDGAGHRALAGRARAVVGVVGIGRLGATLATTLATAGVGTIVAHETAPVLATDVGLGGFRLRDVGAPRGLALARILGEVAPGVTTASGRVPDVVVVVEHDAADPDRVRELVGDGVAHLSIVVREADVVVGPFVRPGLDPCVRCVDLRRRDVDPCWPQMARQLRDAVGPGYEDAVLSSVAASVASGQVLAAIDGDVPRTATACLEILAPDAVPRLRGTTSHPECGCTELRGAPPDGTPLVRAGLAPRATSTRTSGDRTRIG</sequence>
<keyword evidence="3" id="KW-1185">Reference proteome</keyword>
<evidence type="ECO:0000313" key="2">
    <source>
        <dbReference type="EMBL" id="MBD8078230.1"/>
    </source>
</evidence>
<protein>
    <submittedName>
        <fullName evidence="2">Thiamine biosynthesis protein ThiF</fullName>
    </submittedName>
</protein>
<accession>A0A927G7P2</accession>
<feature type="region of interest" description="Disordered" evidence="1">
    <location>
        <begin position="338"/>
        <end position="371"/>
    </location>
</feature>
<dbReference type="GO" id="GO:0008641">
    <property type="term" value="F:ubiquitin-like modifier activating enzyme activity"/>
    <property type="evidence" value="ECO:0007669"/>
    <property type="project" value="InterPro"/>
</dbReference>
<gene>
    <name evidence="2" type="ORF">IF651_04060</name>
</gene>
<dbReference type="Proteomes" id="UP000610846">
    <property type="component" value="Unassembled WGS sequence"/>
</dbReference>
<dbReference type="AlphaFoldDB" id="A0A927G7P2"/>
<dbReference type="SUPFAM" id="SSF69572">
    <property type="entry name" value="Activating enzymes of the ubiquitin-like proteins"/>
    <property type="match status" value="1"/>
</dbReference>
<comment type="caution">
    <text evidence="2">The sequence shown here is derived from an EMBL/GenBank/DDBJ whole genome shotgun (WGS) entry which is preliminary data.</text>
</comment>
<dbReference type="Gene3D" id="3.40.50.720">
    <property type="entry name" value="NAD(P)-binding Rossmann-like Domain"/>
    <property type="match status" value="1"/>
</dbReference>
<evidence type="ECO:0000256" key="1">
    <source>
        <dbReference type="SAM" id="MobiDB-lite"/>
    </source>
</evidence>
<organism evidence="2 3">
    <name type="scientific">Cellulosimicrobium arenosum</name>
    <dbReference type="NCBI Taxonomy" id="2708133"/>
    <lineage>
        <taxon>Bacteria</taxon>
        <taxon>Bacillati</taxon>
        <taxon>Actinomycetota</taxon>
        <taxon>Actinomycetes</taxon>
        <taxon>Micrococcales</taxon>
        <taxon>Promicromonosporaceae</taxon>
        <taxon>Cellulosimicrobium</taxon>
    </lineage>
</organism>
<dbReference type="InterPro" id="IPR035985">
    <property type="entry name" value="Ubiquitin-activating_enz"/>
</dbReference>
<reference evidence="2" key="1">
    <citation type="journal article" date="2018" name="Curr. Microbiol.">
        <title>Cellulosimicrobium arenosum sp. nov., Isolated from Marine Sediment Sand.</title>
        <authorList>
            <person name="Oh M."/>
            <person name="Kim J.H."/>
            <person name="Yoon J.H."/>
            <person name="Schumann P."/>
            <person name="Kim W."/>
        </authorList>
    </citation>
    <scope>NUCLEOTIDE SEQUENCE</scope>
    <source>
        <strain evidence="2">KCTC 49039</strain>
    </source>
</reference>
<dbReference type="RefSeq" id="WP_191827790.1">
    <property type="nucleotide sequence ID" value="NZ_JACYHB010000002.1"/>
</dbReference>
<reference evidence="2" key="2">
    <citation type="submission" date="2020-09" db="EMBL/GenBank/DDBJ databases">
        <authorList>
            <person name="Yu Y."/>
        </authorList>
    </citation>
    <scope>NUCLEOTIDE SEQUENCE</scope>
    <source>
        <strain evidence="2">KCTC 49039</strain>
    </source>
</reference>
<dbReference type="EMBL" id="JACYHB010000002">
    <property type="protein sequence ID" value="MBD8078230.1"/>
    <property type="molecule type" value="Genomic_DNA"/>
</dbReference>
<evidence type="ECO:0000313" key="3">
    <source>
        <dbReference type="Proteomes" id="UP000610846"/>
    </source>
</evidence>
<name>A0A927G7P2_9MICO</name>